<keyword evidence="2" id="KW-0677">Repeat</keyword>
<dbReference type="GO" id="GO:0080008">
    <property type="term" value="C:Cul4-RING E3 ubiquitin ligase complex"/>
    <property type="evidence" value="ECO:0007669"/>
    <property type="project" value="TreeGrafter"/>
</dbReference>
<protein>
    <recommendedName>
        <fullName evidence="5">Myocyte-specific enhancer factor 2d</fullName>
    </recommendedName>
</protein>
<dbReference type="Gene3D" id="2.130.10.10">
    <property type="entry name" value="YVTN repeat-like/Quinoprotein amine dehydrogenase"/>
    <property type="match status" value="1"/>
</dbReference>
<organism evidence="3 4">
    <name type="scientific">Ophiocordyceps sinensis</name>
    <dbReference type="NCBI Taxonomy" id="72228"/>
    <lineage>
        <taxon>Eukaryota</taxon>
        <taxon>Fungi</taxon>
        <taxon>Dikarya</taxon>
        <taxon>Ascomycota</taxon>
        <taxon>Pezizomycotina</taxon>
        <taxon>Sordariomycetes</taxon>
        <taxon>Hypocreomycetidae</taxon>
        <taxon>Hypocreales</taxon>
        <taxon>Ophiocordycipitaceae</taxon>
        <taxon>Ophiocordyceps</taxon>
    </lineage>
</organism>
<keyword evidence="4" id="KW-1185">Reference proteome</keyword>
<dbReference type="SUPFAM" id="SSF50978">
    <property type="entry name" value="WD40 repeat-like"/>
    <property type="match status" value="1"/>
</dbReference>
<dbReference type="OrthoDB" id="128867at2759"/>
<proteinExistence type="predicted"/>
<evidence type="ECO:0008006" key="5">
    <source>
        <dbReference type="Google" id="ProtNLM"/>
    </source>
</evidence>
<dbReference type="InterPro" id="IPR015943">
    <property type="entry name" value="WD40/YVTN_repeat-like_dom_sf"/>
</dbReference>
<dbReference type="InterPro" id="IPR052254">
    <property type="entry name" value="CUL4-DDB1_E3_ligase_receptor"/>
</dbReference>
<accession>A0A8H4PYL6</accession>
<reference evidence="3 4" key="1">
    <citation type="journal article" date="2020" name="Genome Biol. Evol.">
        <title>A new high-quality draft genome assembly of the Chinese cordyceps Ophiocordyceps sinensis.</title>
        <authorList>
            <person name="Shu R."/>
            <person name="Zhang J."/>
            <person name="Meng Q."/>
            <person name="Zhang H."/>
            <person name="Zhou G."/>
            <person name="Li M."/>
            <person name="Wu P."/>
            <person name="Zhao Y."/>
            <person name="Chen C."/>
            <person name="Qin Q."/>
        </authorList>
    </citation>
    <scope>NUCLEOTIDE SEQUENCE [LARGE SCALE GENOMIC DNA]</scope>
    <source>
        <strain evidence="3 4">IOZ07</strain>
    </source>
</reference>
<sequence length="474" mass="52938">MDIPGYYYDETRGKYFKVEKAHTAPAGAIWSADAVRKRKADDAARQGVRHRARLVRRHIKRHTLGRDVVASGLLSRQTGAEPNWASIDDGDLGAAAWAGAAVNKGHVPFYPSFETTPNFANIPCLYVSGDDHKTGLGVAYATRDEESLVGNYIPMDDDHGINFDRELLGPVLITEMISCPQMSSIKYHKPTHKILLTSRERHHSCGVYCFSPPLSAADDAQPHWLLGEANQYQRISLHHRLRDDWVAYRSTPAPPSSDLICVIGTNAGIIRVRSDDSMAWIAPQNQALSRHVPQDIFDLDFQHSNHNVVMAGGRQARLWITDLRTPELEWTDVRHGSSIAHVRSVNPHQILVAGLKNTMALYDMRFFSQRPNGVRPLLSFATYRNEAHFHTGWDVSPDLGIVAAAHDDGTVKLFSLRSGRMLRSDAMDRIYTQAPVKALMFQQMPTEKLPSLWVGVGPSIQKFTFGAHGMHDEA</sequence>
<comment type="caution">
    <text evidence="3">The sequence shown here is derived from an EMBL/GenBank/DDBJ whole genome shotgun (WGS) entry which is preliminary data.</text>
</comment>
<name>A0A8H4PYL6_9HYPO</name>
<dbReference type="EMBL" id="JAAVMX010000001">
    <property type="protein sequence ID" value="KAF4512821.1"/>
    <property type="molecule type" value="Genomic_DNA"/>
</dbReference>
<dbReference type="PANTHER" id="PTHR44472">
    <property type="entry name" value="DDB1- AND CUL4-ASSOCIATED FACTOR 4-RELATED"/>
    <property type="match status" value="1"/>
</dbReference>
<evidence type="ECO:0000313" key="3">
    <source>
        <dbReference type="EMBL" id="KAF4512821.1"/>
    </source>
</evidence>
<evidence type="ECO:0000313" key="4">
    <source>
        <dbReference type="Proteomes" id="UP000557566"/>
    </source>
</evidence>
<evidence type="ECO:0000256" key="2">
    <source>
        <dbReference type="ARBA" id="ARBA00022737"/>
    </source>
</evidence>
<dbReference type="Proteomes" id="UP000557566">
    <property type="component" value="Unassembled WGS sequence"/>
</dbReference>
<keyword evidence="1" id="KW-0853">WD repeat</keyword>
<dbReference type="PANTHER" id="PTHR44472:SF1">
    <property type="entry name" value="DDB1 AND CUL4 ASSOCIATED FACTOR 4"/>
    <property type="match status" value="1"/>
</dbReference>
<dbReference type="InterPro" id="IPR036322">
    <property type="entry name" value="WD40_repeat_dom_sf"/>
</dbReference>
<evidence type="ECO:0000256" key="1">
    <source>
        <dbReference type="ARBA" id="ARBA00022574"/>
    </source>
</evidence>
<dbReference type="AlphaFoldDB" id="A0A8H4PYL6"/>
<gene>
    <name evidence="3" type="ORF">G6O67_000159</name>
</gene>